<dbReference type="InterPro" id="IPR003352">
    <property type="entry name" value="PTS_EIIC"/>
</dbReference>
<feature type="transmembrane region" description="Helical" evidence="9">
    <location>
        <begin position="150"/>
        <end position="174"/>
    </location>
</feature>
<name>A0AAW9JPF4_CARML</name>
<evidence type="ECO:0000256" key="1">
    <source>
        <dbReference type="ARBA" id="ARBA00004651"/>
    </source>
</evidence>
<dbReference type="GO" id="GO:0009401">
    <property type="term" value="P:phosphoenolpyruvate-dependent sugar phosphotransferase system"/>
    <property type="evidence" value="ECO:0007669"/>
    <property type="project" value="InterPro"/>
</dbReference>
<comment type="caution">
    <text evidence="11">The sequence shown here is derived from an EMBL/GenBank/DDBJ whole genome shotgun (WGS) entry which is preliminary data.</text>
</comment>
<evidence type="ECO:0000256" key="2">
    <source>
        <dbReference type="ARBA" id="ARBA00022448"/>
    </source>
</evidence>
<feature type="transmembrane region" description="Helical" evidence="9">
    <location>
        <begin position="357"/>
        <end position="377"/>
    </location>
</feature>
<feature type="transmembrane region" description="Helical" evidence="9">
    <location>
        <begin position="409"/>
        <end position="428"/>
    </location>
</feature>
<protein>
    <recommendedName>
        <fullName evidence="8">Permease IIC component</fullName>
    </recommendedName>
</protein>
<keyword evidence="6 9" id="KW-1133">Transmembrane helix</keyword>
<dbReference type="InterPro" id="IPR051088">
    <property type="entry name" value="PTS_Sugar-EIIC/EIIB"/>
</dbReference>
<evidence type="ECO:0000256" key="4">
    <source>
        <dbReference type="ARBA" id="ARBA00022597"/>
    </source>
</evidence>
<dbReference type="Proteomes" id="UP001290462">
    <property type="component" value="Unassembled WGS sequence"/>
</dbReference>
<accession>A0AAW9JPF4</accession>
<evidence type="ECO:0000256" key="7">
    <source>
        <dbReference type="ARBA" id="ARBA00023136"/>
    </source>
</evidence>
<keyword evidence="2 8" id="KW-0813">Transport</keyword>
<dbReference type="PANTHER" id="PTHR33989">
    <property type="match status" value="1"/>
</dbReference>
<dbReference type="NCBIfam" id="TIGR00410">
    <property type="entry name" value="lacE"/>
    <property type="match status" value="1"/>
</dbReference>
<feature type="transmembrane region" description="Helical" evidence="9">
    <location>
        <begin position="72"/>
        <end position="92"/>
    </location>
</feature>
<dbReference type="GO" id="GO:0005886">
    <property type="term" value="C:plasma membrane"/>
    <property type="evidence" value="ECO:0007669"/>
    <property type="project" value="UniProtKB-SubCell"/>
</dbReference>
<keyword evidence="4 8" id="KW-0762">Sugar transport</keyword>
<keyword evidence="7 8" id="KW-0472">Membrane</keyword>
<dbReference type="PANTHER" id="PTHR33989:SF4">
    <property type="entry name" value="PTS SYSTEM N,N'-DIACETYLCHITOBIOSE-SPECIFIC EIIC COMPONENT"/>
    <property type="match status" value="1"/>
</dbReference>
<evidence type="ECO:0000313" key="12">
    <source>
        <dbReference type="Proteomes" id="UP001290462"/>
    </source>
</evidence>
<evidence type="ECO:0000256" key="5">
    <source>
        <dbReference type="ARBA" id="ARBA00022692"/>
    </source>
</evidence>
<comment type="function">
    <text evidence="8">The phosphoenolpyruvate-dependent sugar phosphotransferase system (PTS), a major carbohydrate active -transport system, catalyzes the phosphorylation of incoming sugar substrates concomitant with their translocation across the cell membrane.</text>
</comment>
<evidence type="ECO:0000259" key="10">
    <source>
        <dbReference type="PROSITE" id="PS51105"/>
    </source>
</evidence>
<keyword evidence="5 9" id="KW-0812">Transmembrane</keyword>
<evidence type="ECO:0000256" key="3">
    <source>
        <dbReference type="ARBA" id="ARBA00022475"/>
    </source>
</evidence>
<feature type="transmembrane region" description="Helical" evidence="9">
    <location>
        <begin position="39"/>
        <end position="60"/>
    </location>
</feature>
<dbReference type="InterPro" id="IPR004501">
    <property type="entry name" value="PTS_EIIC_3"/>
</dbReference>
<feature type="transmembrane region" description="Helical" evidence="9">
    <location>
        <begin position="99"/>
        <end position="116"/>
    </location>
</feature>
<evidence type="ECO:0000256" key="6">
    <source>
        <dbReference type="ARBA" id="ARBA00022989"/>
    </source>
</evidence>
<evidence type="ECO:0000256" key="8">
    <source>
        <dbReference type="PIRNR" id="PIRNR006351"/>
    </source>
</evidence>
<organism evidence="11 12">
    <name type="scientific">Carnobacterium maltaromaticum</name>
    <name type="common">Carnobacterium piscicola</name>
    <dbReference type="NCBI Taxonomy" id="2751"/>
    <lineage>
        <taxon>Bacteria</taxon>
        <taxon>Bacillati</taxon>
        <taxon>Bacillota</taxon>
        <taxon>Bacilli</taxon>
        <taxon>Lactobacillales</taxon>
        <taxon>Carnobacteriaceae</taxon>
        <taxon>Carnobacterium</taxon>
    </lineage>
</organism>
<reference evidence="11" key="1">
    <citation type="submission" date="2023-08" db="EMBL/GenBank/DDBJ databases">
        <title>Genomic characterization of piscicolin 126 produced by Carnobacterium maltaromaticum CM22 strain isolated from salmon (Salmo salar).</title>
        <authorList>
            <person name="Gonzalez-Gragera E."/>
            <person name="Garcia-Lopez J.D."/>
            <person name="Teso-Perez C."/>
            <person name="Gimenez-Hernandez I."/>
            <person name="Peralta-Sanchez J.M."/>
            <person name="Valdivia E."/>
            <person name="Montalban-Lopez M."/>
            <person name="Martin-Platero A.M."/>
            <person name="Banos A."/>
            <person name="Martinez-Bueno M."/>
        </authorList>
    </citation>
    <scope>NUCLEOTIDE SEQUENCE</scope>
    <source>
        <strain evidence="11">CM22</strain>
    </source>
</reference>
<dbReference type="InterPro" id="IPR004796">
    <property type="entry name" value="PTS_IIC_cello"/>
</dbReference>
<feature type="transmembrane region" description="Helical" evidence="9">
    <location>
        <begin position="235"/>
        <end position="258"/>
    </location>
</feature>
<dbReference type="GO" id="GO:1902815">
    <property type="term" value="P:N,N'-diacetylchitobiose import"/>
    <property type="evidence" value="ECO:0007669"/>
    <property type="project" value="TreeGrafter"/>
</dbReference>
<comment type="subcellular location">
    <subcellularLocation>
        <location evidence="1">Cell membrane</location>
        <topology evidence="1">Multi-pass membrane protein</topology>
    </subcellularLocation>
</comment>
<feature type="domain" description="PTS EIIC type-3" evidence="10">
    <location>
        <begin position="9"/>
        <end position="427"/>
    </location>
</feature>
<dbReference type="EMBL" id="JAVBVO010000001">
    <property type="protein sequence ID" value="MDZ5757353.1"/>
    <property type="molecule type" value="Genomic_DNA"/>
</dbReference>
<keyword evidence="3 8" id="KW-1003">Cell membrane</keyword>
<dbReference type="GO" id="GO:0008982">
    <property type="term" value="F:protein-N(PI)-phosphohistidine-sugar phosphotransferase activity"/>
    <property type="evidence" value="ECO:0007669"/>
    <property type="project" value="UniProtKB-UniRule"/>
</dbReference>
<dbReference type="AlphaFoldDB" id="A0AAW9JPF4"/>
<sequence length="446" mass="48740">MMDKLEIFLNKFLGPIANWMNKSKFFSALSEAFMRTTPVTLGAAVLMIIGNFPIPAWVAFVESSGLKVHFDSVIGATLNAISIFIVFNFAYVYAKKENYNPLSAGLLAVGSFFILMPQQVAVPTLETAVTKFPSQGIVTGTTNVEAFQTLYTGGTGLLVAIIVGYIVARLYVFLNKKNLVVKMPDSVPPNVAESLSPSLLAGAIFIFFFIIRLLFSFTPFGSVFAFVFGSIQAPLQALTGSPITIIIIFTIANMLWFFGIHPNMIYGVVMPMLLANGVANMNAFREGQPLPFLLATVIAQVCGNGFGGQGSTYGLVVAMFTAKSERYKQLLKLAGPPSIFNVNEPLVFGAPLMLNPIFFIPMAITPLIMGSTAWILVKLLNFTELNPLISLPWTTPAPILMGLQGGWKYLIIFAVVFILNLIIWFPFFRIADNRAVDEEKAFAEAN</sequence>
<proteinExistence type="predicted"/>
<dbReference type="PIRSF" id="PIRSF006351">
    <property type="entry name" value="PTS_EIIC-Cellobiose"/>
    <property type="match status" value="1"/>
</dbReference>
<dbReference type="Pfam" id="PF02378">
    <property type="entry name" value="PTS_EIIC"/>
    <property type="match status" value="1"/>
</dbReference>
<evidence type="ECO:0000313" key="11">
    <source>
        <dbReference type="EMBL" id="MDZ5757353.1"/>
    </source>
</evidence>
<dbReference type="RefSeq" id="WP_322808328.1">
    <property type="nucleotide sequence ID" value="NZ_JAVBVO010000001.1"/>
</dbReference>
<gene>
    <name evidence="11" type="ORF">RAK27_01620</name>
</gene>
<evidence type="ECO:0000256" key="9">
    <source>
        <dbReference type="SAM" id="Phobius"/>
    </source>
</evidence>
<dbReference type="PROSITE" id="PS51105">
    <property type="entry name" value="PTS_EIIC_TYPE_3"/>
    <property type="match status" value="1"/>
</dbReference>